<accession>A0A3E3E0B1</accession>
<dbReference type="GeneID" id="97999367"/>
<name>A0A3E3E0B1_9FIRM</name>
<dbReference type="RefSeq" id="WP_007048869.1">
    <property type="nucleotide sequence ID" value="NZ_CABKNJ010000005.1"/>
</dbReference>
<sequence>MKLLIEQSLDIKEPEITIKCGLMDERLKKLIEQIRLYSFSVMGFKDGSRSAIALENIYYFESVDNKTFLYTSNEVYECDKKLYELEESLKQTSFVRVSKKCILNSNCIKKVRPQLSGRIEAILDNDEHVIVSKHYTKDFKEKFI</sequence>
<dbReference type="PROSITE" id="PS50930">
    <property type="entry name" value="HTH_LYTTR"/>
    <property type="match status" value="1"/>
</dbReference>
<dbReference type="Pfam" id="PF04397">
    <property type="entry name" value="LytTR"/>
    <property type="match status" value="1"/>
</dbReference>
<dbReference type="PANTHER" id="PTHR37299:SF4">
    <property type="entry name" value="TRANSCRIPTIONAL REGULATOR"/>
    <property type="match status" value="1"/>
</dbReference>
<proteinExistence type="predicted"/>
<protein>
    <submittedName>
        <fullName evidence="2">LytTR family transcriptional regulator</fullName>
    </submittedName>
</protein>
<gene>
    <name evidence="2" type="ORF">DW687_07630</name>
</gene>
<evidence type="ECO:0000313" key="3">
    <source>
        <dbReference type="Proteomes" id="UP000261212"/>
    </source>
</evidence>
<evidence type="ECO:0000259" key="1">
    <source>
        <dbReference type="PROSITE" id="PS50930"/>
    </source>
</evidence>
<evidence type="ECO:0000313" key="2">
    <source>
        <dbReference type="EMBL" id="RGD74619.1"/>
    </source>
</evidence>
<organism evidence="2 3">
    <name type="scientific">Anaerofustis stercorihominis</name>
    <dbReference type="NCBI Taxonomy" id="214853"/>
    <lineage>
        <taxon>Bacteria</taxon>
        <taxon>Bacillati</taxon>
        <taxon>Bacillota</taxon>
        <taxon>Clostridia</taxon>
        <taxon>Eubacteriales</taxon>
        <taxon>Eubacteriaceae</taxon>
        <taxon>Anaerofustis</taxon>
    </lineage>
</organism>
<dbReference type="AlphaFoldDB" id="A0A3E3E0B1"/>
<dbReference type="SMART" id="SM00850">
    <property type="entry name" value="LytTR"/>
    <property type="match status" value="1"/>
</dbReference>
<feature type="domain" description="HTH LytTR-type" evidence="1">
    <location>
        <begin position="42"/>
        <end position="144"/>
    </location>
</feature>
<dbReference type="Gene3D" id="2.40.50.1020">
    <property type="entry name" value="LytTr DNA-binding domain"/>
    <property type="match status" value="1"/>
</dbReference>
<reference evidence="2 3" key="1">
    <citation type="submission" date="2018-08" db="EMBL/GenBank/DDBJ databases">
        <title>A genome reference for cultivated species of the human gut microbiota.</title>
        <authorList>
            <person name="Zou Y."/>
            <person name="Xue W."/>
            <person name="Luo G."/>
        </authorList>
    </citation>
    <scope>NUCLEOTIDE SEQUENCE [LARGE SCALE GENOMIC DNA]</scope>
    <source>
        <strain evidence="2 3">AM25-6</strain>
    </source>
</reference>
<dbReference type="GO" id="GO:0003677">
    <property type="term" value="F:DNA binding"/>
    <property type="evidence" value="ECO:0007669"/>
    <property type="project" value="InterPro"/>
</dbReference>
<dbReference type="Proteomes" id="UP000261212">
    <property type="component" value="Unassembled WGS sequence"/>
</dbReference>
<dbReference type="InterPro" id="IPR046947">
    <property type="entry name" value="LytR-like"/>
</dbReference>
<dbReference type="GO" id="GO:0000156">
    <property type="term" value="F:phosphorelay response regulator activity"/>
    <property type="evidence" value="ECO:0007669"/>
    <property type="project" value="InterPro"/>
</dbReference>
<dbReference type="PANTHER" id="PTHR37299">
    <property type="entry name" value="TRANSCRIPTIONAL REGULATOR-RELATED"/>
    <property type="match status" value="1"/>
</dbReference>
<dbReference type="InterPro" id="IPR007492">
    <property type="entry name" value="LytTR_DNA-bd_dom"/>
</dbReference>
<dbReference type="EMBL" id="QUSM01000003">
    <property type="protein sequence ID" value="RGD74619.1"/>
    <property type="molecule type" value="Genomic_DNA"/>
</dbReference>
<comment type="caution">
    <text evidence="2">The sequence shown here is derived from an EMBL/GenBank/DDBJ whole genome shotgun (WGS) entry which is preliminary data.</text>
</comment>